<accession>A0AAD9PQV6</accession>
<dbReference type="PANTHER" id="PTHR10590">
    <property type="entry name" value="SODIUM/NUCLEOSIDE COTRANSPORTER"/>
    <property type="match status" value="1"/>
</dbReference>
<evidence type="ECO:0000313" key="3">
    <source>
        <dbReference type="EMBL" id="KAK2547195.1"/>
    </source>
</evidence>
<reference evidence="3" key="1">
    <citation type="journal article" date="2023" name="G3 (Bethesda)">
        <title>Whole genome assembly and annotation of the endangered Caribbean coral Acropora cervicornis.</title>
        <authorList>
            <person name="Selwyn J.D."/>
            <person name="Vollmer S.V."/>
        </authorList>
    </citation>
    <scope>NUCLEOTIDE SEQUENCE</scope>
    <source>
        <strain evidence="3">K2</strain>
    </source>
</reference>
<keyword evidence="1" id="KW-0812">Transmembrane</keyword>
<evidence type="ECO:0000259" key="2">
    <source>
        <dbReference type="Pfam" id="PF07662"/>
    </source>
</evidence>
<evidence type="ECO:0000256" key="1">
    <source>
        <dbReference type="SAM" id="Phobius"/>
    </source>
</evidence>
<dbReference type="Proteomes" id="UP001249851">
    <property type="component" value="Unassembled WGS sequence"/>
</dbReference>
<dbReference type="PANTHER" id="PTHR10590:SF4">
    <property type="entry name" value="SOLUTE CARRIER FAMILY 28 MEMBER 3"/>
    <property type="match status" value="1"/>
</dbReference>
<gene>
    <name evidence="3" type="ORF">P5673_032970</name>
</gene>
<feature type="transmembrane region" description="Helical" evidence="1">
    <location>
        <begin position="87"/>
        <end position="106"/>
    </location>
</feature>
<keyword evidence="4" id="KW-1185">Reference proteome</keyword>
<dbReference type="AlphaFoldDB" id="A0AAD9PQV6"/>
<sequence>MTSLYQVDLPGTGDSKYQSKSSLKADANSEDGHGFHVVVAKSDESPAGQKWFEVWKQHSFSITIISITTFLLLYSIVAIAVRGFEAAQSLFGITMFLWFCMAYVFVRDHWGASIYKACMEPVVSAVRGRWRYLKWVFLFLLLVALGVFFGLDTAKQPIRFISLAGLCCNILFSWIFSKHRRRFICSYVLRPVAFIMGVEWKDCDVVAELLGTKTVFNEFIAYSQLSSFIKNRQMMNGQRTISLDWHPNRWYESTCTITEKGHDDNCVTYSGCRYDSLSHDSLRGRFAQKLWPPTVRGLCGFANIGSIGVVLGGLGPITKSRIPDLSKIAIGEFK</sequence>
<proteinExistence type="predicted"/>
<organism evidence="3 4">
    <name type="scientific">Acropora cervicornis</name>
    <name type="common">Staghorn coral</name>
    <dbReference type="NCBI Taxonomy" id="6130"/>
    <lineage>
        <taxon>Eukaryota</taxon>
        <taxon>Metazoa</taxon>
        <taxon>Cnidaria</taxon>
        <taxon>Anthozoa</taxon>
        <taxon>Hexacorallia</taxon>
        <taxon>Scleractinia</taxon>
        <taxon>Astrocoeniina</taxon>
        <taxon>Acroporidae</taxon>
        <taxon>Acropora</taxon>
    </lineage>
</organism>
<keyword evidence="1" id="KW-0472">Membrane</keyword>
<dbReference type="GO" id="GO:0005886">
    <property type="term" value="C:plasma membrane"/>
    <property type="evidence" value="ECO:0007669"/>
    <property type="project" value="TreeGrafter"/>
</dbReference>
<dbReference type="InterPro" id="IPR011657">
    <property type="entry name" value="CNT_C_dom"/>
</dbReference>
<keyword evidence="1" id="KW-1133">Transmembrane helix</keyword>
<feature type="transmembrane region" description="Helical" evidence="1">
    <location>
        <begin position="60"/>
        <end position="81"/>
    </location>
</feature>
<protein>
    <submittedName>
        <fullName evidence="3">Sodium/nucleoside cotransporter 1</fullName>
    </submittedName>
</protein>
<feature type="domain" description="Concentrative nucleoside transporter C-terminal" evidence="2">
    <location>
        <begin position="158"/>
        <end position="241"/>
    </location>
</feature>
<name>A0AAD9PQV6_ACRCE</name>
<comment type="caution">
    <text evidence="3">The sequence shown here is derived from an EMBL/GenBank/DDBJ whole genome shotgun (WGS) entry which is preliminary data.</text>
</comment>
<dbReference type="GO" id="GO:0005415">
    <property type="term" value="F:nucleoside:sodium symporter activity"/>
    <property type="evidence" value="ECO:0007669"/>
    <property type="project" value="TreeGrafter"/>
</dbReference>
<feature type="transmembrane region" description="Helical" evidence="1">
    <location>
        <begin position="157"/>
        <end position="176"/>
    </location>
</feature>
<dbReference type="InterPro" id="IPR008276">
    <property type="entry name" value="C_nuclsd_transpt"/>
</dbReference>
<feature type="transmembrane region" description="Helical" evidence="1">
    <location>
        <begin position="132"/>
        <end position="151"/>
    </location>
</feature>
<reference evidence="3" key="2">
    <citation type="journal article" date="2023" name="Science">
        <title>Genomic signatures of disease resistance in endangered staghorn corals.</title>
        <authorList>
            <person name="Vollmer S.V."/>
            <person name="Selwyn J.D."/>
            <person name="Despard B.A."/>
            <person name="Roesel C.L."/>
        </authorList>
    </citation>
    <scope>NUCLEOTIDE SEQUENCE</scope>
    <source>
        <strain evidence="3">K2</strain>
    </source>
</reference>
<dbReference type="Pfam" id="PF07662">
    <property type="entry name" value="Nucleos_tra2_C"/>
    <property type="match status" value="1"/>
</dbReference>
<dbReference type="EMBL" id="JARQWQ010000205">
    <property type="protein sequence ID" value="KAK2547195.1"/>
    <property type="molecule type" value="Genomic_DNA"/>
</dbReference>
<evidence type="ECO:0000313" key="4">
    <source>
        <dbReference type="Proteomes" id="UP001249851"/>
    </source>
</evidence>